<reference evidence="1" key="1">
    <citation type="submission" date="2023-05" db="EMBL/GenBank/DDBJ databases">
        <authorList>
            <person name="Huff M."/>
        </authorList>
    </citation>
    <scope>NUCLEOTIDE SEQUENCE</scope>
</reference>
<organism evidence="1 2">
    <name type="scientific">Fraxinus pennsylvanica</name>
    <dbReference type="NCBI Taxonomy" id="56036"/>
    <lineage>
        <taxon>Eukaryota</taxon>
        <taxon>Viridiplantae</taxon>
        <taxon>Streptophyta</taxon>
        <taxon>Embryophyta</taxon>
        <taxon>Tracheophyta</taxon>
        <taxon>Spermatophyta</taxon>
        <taxon>Magnoliopsida</taxon>
        <taxon>eudicotyledons</taxon>
        <taxon>Gunneridae</taxon>
        <taxon>Pentapetalae</taxon>
        <taxon>asterids</taxon>
        <taxon>lamiids</taxon>
        <taxon>Lamiales</taxon>
        <taxon>Oleaceae</taxon>
        <taxon>Oleeae</taxon>
        <taxon>Fraxinus</taxon>
    </lineage>
</organism>
<dbReference type="EMBL" id="OU503048">
    <property type="protein sequence ID" value="CAI9775138.1"/>
    <property type="molecule type" value="Genomic_DNA"/>
</dbReference>
<protein>
    <submittedName>
        <fullName evidence="1">Uncharacterized protein</fullName>
    </submittedName>
</protein>
<keyword evidence="2" id="KW-1185">Reference proteome</keyword>
<dbReference type="Proteomes" id="UP000834106">
    <property type="component" value="Chromosome 13"/>
</dbReference>
<evidence type="ECO:0000313" key="1">
    <source>
        <dbReference type="EMBL" id="CAI9775138.1"/>
    </source>
</evidence>
<evidence type="ECO:0000313" key="2">
    <source>
        <dbReference type="Proteomes" id="UP000834106"/>
    </source>
</evidence>
<proteinExistence type="predicted"/>
<dbReference type="AlphaFoldDB" id="A0AAD2E3U8"/>
<accession>A0AAD2E3U8</accession>
<name>A0AAD2E3U8_9LAMI</name>
<gene>
    <name evidence="1" type="ORF">FPE_LOCUS22568</name>
</gene>
<sequence>MPKQSEHRSSCCYRHGNSTGDDWQGREDEEKVAGSANDVFCCFGFRIFRHCFDRTGGGFAPQRHGEPLLYDATLWDFICGIWKKLKEAGFDEESIKRRDNATLVVYIAELEVEFIFLSLQRSKLTNLATM</sequence>